<dbReference type="OrthoDB" id="1728974at2759"/>
<sequence length="70" mass="8062">MSNNWIIPIIESLEPSNVDWFVTTSQACLNSENKCTKNFPKKFEYETKTNLDGYPSYQSLPGITAMVRNR</sequence>
<proteinExistence type="predicted"/>
<protein>
    <submittedName>
        <fullName evidence="1">Uncharacterized protein</fullName>
    </submittedName>
</protein>
<dbReference type="EMBL" id="MBFT01000526">
    <property type="protein sequence ID" value="PVU89716.1"/>
    <property type="molecule type" value="Genomic_DNA"/>
</dbReference>
<evidence type="ECO:0000313" key="1">
    <source>
        <dbReference type="EMBL" id="PVU89716.1"/>
    </source>
</evidence>
<dbReference type="Proteomes" id="UP000245699">
    <property type="component" value="Unassembled WGS sequence"/>
</dbReference>
<evidence type="ECO:0000313" key="2">
    <source>
        <dbReference type="Proteomes" id="UP000245699"/>
    </source>
</evidence>
<name>A0A2T9YBJ2_9FUNG</name>
<comment type="caution">
    <text evidence="1">The sequence shown here is derived from an EMBL/GenBank/DDBJ whole genome shotgun (WGS) entry which is preliminary data.</text>
</comment>
<organism evidence="1 2">
    <name type="scientific">Furculomyces boomerangus</name>
    <dbReference type="NCBI Taxonomy" id="61424"/>
    <lineage>
        <taxon>Eukaryota</taxon>
        <taxon>Fungi</taxon>
        <taxon>Fungi incertae sedis</taxon>
        <taxon>Zoopagomycota</taxon>
        <taxon>Kickxellomycotina</taxon>
        <taxon>Harpellomycetes</taxon>
        <taxon>Harpellales</taxon>
        <taxon>Harpellaceae</taxon>
        <taxon>Furculomyces</taxon>
    </lineage>
</organism>
<keyword evidence="2" id="KW-1185">Reference proteome</keyword>
<dbReference type="AlphaFoldDB" id="A0A2T9YBJ2"/>
<reference evidence="1 2" key="1">
    <citation type="journal article" date="2018" name="MBio">
        <title>Comparative Genomics Reveals the Core Gene Toolbox for the Fungus-Insect Symbiosis.</title>
        <authorList>
            <person name="Wang Y."/>
            <person name="Stata M."/>
            <person name="Wang W."/>
            <person name="Stajich J.E."/>
            <person name="White M.M."/>
            <person name="Moncalvo J.M."/>
        </authorList>
    </citation>
    <scope>NUCLEOTIDE SEQUENCE [LARGE SCALE GENOMIC DNA]</scope>
    <source>
        <strain evidence="1 2">AUS-77-4</strain>
    </source>
</reference>
<accession>A0A2T9YBJ2</accession>
<gene>
    <name evidence="1" type="ORF">BB559_004982</name>
</gene>